<sequence>MTHPCSVHVQTTRKLSCRRFYILPPITPAEVKVCVLFCSDQERSTDSAVHTQAQLFSGLGLTVLVLLAGGGGG</sequence>
<dbReference type="AlphaFoldDB" id="A0A914IG76"/>
<evidence type="ECO:0000313" key="1">
    <source>
        <dbReference type="Proteomes" id="UP000887572"/>
    </source>
</evidence>
<protein>
    <submittedName>
        <fullName evidence="2">Uncharacterized protein</fullName>
    </submittedName>
</protein>
<evidence type="ECO:0000313" key="2">
    <source>
        <dbReference type="WBParaSite" id="Gr19_v10_g9588.t1"/>
    </source>
</evidence>
<dbReference type="Proteomes" id="UP000887572">
    <property type="component" value="Unplaced"/>
</dbReference>
<reference evidence="2" key="1">
    <citation type="submission" date="2022-11" db="UniProtKB">
        <authorList>
            <consortium name="WormBaseParasite"/>
        </authorList>
    </citation>
    <scope>IDENTIFICATION</scope>
</reference>
<keyword evidence="1" id="KW-1185">Reference proteome</keyword>
<proteinExistence type="predicted"/>
<name>A0A914IG76_GLORO</name>
<accession>A0A914IG76</accession>
<dbReference type="WBParaSite" id="Gr19_v10_g9588.t1">
    <property type="protein sequence ID" value="Gr19_v10_g9588.t1"/>
    <property type="gene ID" value="Gr19_v10_g9588"/>
</dbReference>
<organism evidence="1 2">
    <name type="scientific">Globodera rostochiensis</name>
    <name type="common">Golden nematode worm</name>
    <name type="synonym">Heterodera rostochiensis</name>
    <dbReference type="NCBI Taxonomy" id="31243"/>
    <lineage>
        <taxon>Eukaryota</taxon>
        <taxon>Metazoa</taxon>
        <taxon>Ecdysozoa</taxon>
        <taxon>Nematoda</taxon>
        <taxon>Chromadorea</taxon>
        <taxon>Rhabditida</taxon>
        <taxon>Tylenchina</taxon>
        <taxon>Tylenchomorpha</taxon>
        <taxon>Tylenchoidea</taxon>
        <taxon>Heteroderidae</taxon>
        <taxon>Heteroderinae</taxon>
        <taxon>Globodera</taxon>
    </lineage>
</organism>